<keyword evidence="4" id="KW-0676">Redox-active center</keyword>
<organism evidence="6 7">
    <name type="scientific">Celerinatantimonas yamalensis</name>
    <dbReference type="NCBI Taxonomy" id="559956"/>
    <lineage>
        <taxon>Bacteria</taxon>
        <taxon>Pseudomonadati</taxon>
        <taxon>Pseudomonadota</taxon>
        <taxon>Gammaproteobacteria</taxon>
        <taxon>Celerinatantimonadaceae</taxon>
        <taxon>Celerinatantimonas</taxon>
    </lineage>
</organism>
<dbReference type="InterPro" id="IPR017937">
    <property type="entry name" value="Thioredoxin_CS"/>
</dbReference>
<dbReference type="Pfam" id="PF00085">
    <property type="entry name" value="Thioredoxin"/>
    <property type="match status" value="1"/>
</dbReference>
<evidence type="ECO:0000256" key="4">
    <source>
        <dbReference type="ARBA" id="ARBA00023284"/>
    </source>
</evidence>
<keyword evidence="1" id="KW-0813">Transport</keyword>
<dbReference type="EMBL" id="JBEQCT010000001">
    <property type="protein sequence ID" value="MFM2484252.1"/>
    <property type="molecule type" value="Genomic_DNA"/>
</dbReference>
<dbReference type="InterPro" id="IPR036249">
    <property type="entry name" value="Thioredoxin-like_sf"/>
</dbReference>
<dbReference type="Gene3D" id="1.25.40.10">
    <property type="entry name" value="Tetratricopeptide repeat domain"/>
    <property type="match status" value="2"/>
</dbReference>
<dbReference type="PROSITE" id="PS00194">
    <property type="entry name" value="THIOREDOXIN_1"/>
    <property type="match status" value="1"/>
</dbReference>
<evidence type="ECO:0000256" key="3">
    <source>
        <dbReference type="ARBA" id="ARBA00023157"/>
    </source>
</evidence>
<evidence type="ECO:0000256" key="1">
    <source>
        <dbReference type="ARBA" id="ARBA00022448"/>
    </source>
</evidence>
<dbReference type="InterPro" id="IPR011990">
    <property type="entry name" value="TPR-like_helical_dom_sf"/>
</dbReference>
<name>A0ABW9G440_9GAMM</name>
<dbReference type="Pfam" id="PF14561">
    <property type="entry name" value="TPR_20"/>
    <property type="match status" value="1"/>
</dbReference>
<dbReference type="Pfam" id="PF14559">
    <property type="entry name" value="TPR_19"/>
    <property type="match status" value="1"/>
</dbReference>
<keyword evidence="3" id="KW-1015">Disulfide bond</keyword>
<keyword evidence="2" id="KW-0249">Electron transport</keyword>
<dbReference type="PANTHER" id="PTHR45663">
    <property type="entry name" value="GEO12009P1"/>
    <property type="match status" value="1"/>
</dbReference>
<dbReference type="RefSeq" id="WP_408622388.1">
    <property type="nucleotide sequence ID" value="NZ_JBEQCT010000001.1"/>
</dbReference>
<dbReference type="PANTHER" id="PTHR45663:SF11">
    <property type="entry name" value="GEO12009P1"/>
    <property type="match status" value="1"/>
</dbReference>
<keyword evidence="7" id="KW-1185">Reference proteome</keyword>
<gene>
    <name evidence="6" type="ORF">ABUE30_04090</name>
</gene>
<evidence type="ECO:0000259" key="5">
    <source>
        <dbReference type="PROSITE" id="PS51352"/>
    </source>
</evidence>
<evidence type="ECO:0000256" key="2">
    <source>
        <dbReference type="ARBA" id="ARBA00022982"/>
    </source>
</evidence>
<accession>A0ABW9G440</accession>
<reference evidence="6 7" key="1">
    <citation type="journal article" date="2013" name="Int. J. Syst. Evol. Microbiol.">
        <title>Celerinatantimonas yamalensis sp. nov., a cold-adapted diazotrophic bacterium from a cold permafrost brine.</title>
        <authorList>
            <person name="Shcherbakova V."/>
            <person name="Chuvilskaya N."/>
            <person name="Rivkina E."/>
            <person name="Demidov N."/>
            <person name="Uchaeva V."/>
            <person name="Suetin S."/>
            <person name="Suzina N."/>
            <person name="Gilichinsky D."/>
        </authorList>
    </citation>
    <scope>NUCLEOTIDE SEQUENCE [LARGE SCALE GENOMIC DNA]</scope>
    <source>
        <strain evidence="6 7">C7</strain>
    </source>
</reference>
<dbReference type="PROSITE" id="PS51352">
    <property type="entry name" value="THIOREDOXIN_2"/>
    <property type="match status" value="1"/>
</dbReference>
<dbReference type="InterPro" id="IPR013766">
    <property type="entry name" value="Thioredoxin_domain"/>
</dbReference>
<dbReference type="SUPFAM" id="SSF52833">
    <property type="entry name" value="Thioredoxin-like"/>
    <property type="match status" value="1"/>
</dbReference>
<evidence type="ECO:0000313" key="7">
    <source>
        <dbReference type="Proteomes" id="UP001629953"/>
    </source>
</evidence>
<sequence length="286" mass="32179">MSNAEYIVDISMENAKAILIDRSFEHPVVVDFWADWCEPCKDLMPILEKLANEYQGAFTLARVNAEKDTLQPLAGQFGVRSLPTVMIMKDGQPVDGFAGAQPEGTIREILDKYLPKAEDLKLAQAKELLAVDAPAALPIAKEAWLLDPTRSDIHFTYIRALLAVNKRDEAKQLLDQTKLEDQQAEYNELVSQFELLEQAADTPEIRALEELLKDSPDDAQVKVKLAIQYDLASRHEEALELLMSLLDHDLDSADGQAKKTFLDIVNTLSGDPVASKYRRRYFSLLY</sequence>
<proteinExistence type="predicted"/>
<dbReference type="Proteomes" id="UP001629953">
    <property type="component" value="Unassembled WGS sequence"/>
</dbReference>
<feature type="domain" description="Thioredoxin" evidence="5">
    <location>
        <begin position="1"/>
        <end position="115"/>
    </location>
</feature>
<dbReference type="PRINTS" id="PR00421">
    <property type="entry name" value="THIOREDOXIN"/>
</dbReference>
<protein>
    <submittedName>
        <fullName evidence="6">Co-chaperone YbbN</fullName>
    </submittedName>
</protein>
<dbReference type="SUPFAM" id="SSF48452">
    <property type="entry name" value="TPR-like"/>
    <property type="match status" value="1"/>
</dbReference>
<dbReference type="CDD" id="cd02956">
    <property type="entry name" value="ybbN"/>
    <property type="match status" value="1"/>
</dbReference>
<comment type="caution">
    <text evidence="6">The sequence shown here is derived from an EMBL/GenBank/DDBJ whole genome shotgun (WGS) entry which is preliminary data.</text>
</comment>
<dbReference type="Gene3D" id="3.40.30.10">
    <property type="entry name" value="Glutaredoxin"/>
    <property type="match status" value="1"/>
</dbReference>
<evidence type="ECO:0000313" key="6">
    <source>
        <dbReference type="EMBL" id="MFM2484252.1"/>
    </source>
</evidence>